<evidence type="ECO:0000313" key="1">
    <source>
        <dbReference type="EMBL" id="CAB4021077.1"/>
    </source>
</evidence>
<dbReference type="OrthoDB" id="2428500at2759"/>
<comment type="caution">
    <text evidence="1">The sequence shown here is derived from an EMBL/GenBank/DDBJ whole genome shotgun (WGS) entry which is preliminary data.</text>
</comment>
<keyword evidence="2" id="KW-1185">Reference proteome</keyword>
<protein>
    <submittedName>
        <fullName evidence="1">Uncharacterized protein</fullName>
    </submittedName>
</protein>
<dbReference type="Pfam" id="PF13358">
    <property type="entry name" value="DDE_3"/>
    <property type="match status" value="1"/>
</dbReference>
<sequence>RIEEQPRGGRLNVRFEADMTRCIQRIVDEDCTLSLRAINTELRRRMPEKPQVHERTIGKHLDGMLYWLELSRILPADRNRPDVIEGRHEYANCFLEEANIHHPVFIDECGFNIWTARSQGRARVGERAYRQVCGQKGRNLTICLAVSQVFGLVHHSDHTIQMGGMTRESFTEFLAGTATHLDENDTQYLIFDGAPAHRRPEQPRDNADLRILAPYSPFLNIVEQTKSCVKASIKTDISRLAMQEHFADRNVARNAHLPLDEYRK</sequence>
<organism evidence="1 2">
    <name type="scientific">Paramuricea clavata</name>
    <name type="common">Red gorgonian</name>
    <name type="synonym">Violescent sea-whip</name>
    <dbReference type="NCBI Taxonomy" id="317549"/>
    <lineage>
        <taxon>Eukaryota</taxon>
        <taxon>Metazoa</taxon>
        <taxon>Cnidaria</taxon>
        <taxon>Anthozoa</taxon>
        <taxon>Octocorallia</taxon>
        <taxon>Malacalcyonacea</taxon>
        <taxon>Plexauridae</taxon>
        <taxon>Paramuricea</taxon>
    </lineage>
</organism>
<gene>
    <name evidence="1" type="ORF">PACLA_8A076552</name>
</gene>
<proteinExistence type="predicted"/>
<evidence type="ECO:0000313" key="2">
    <source>
        <dbReference type="Proteomes" id="UP001152795"/>
    </source>
</evidence>
<name>A0A7D9L0T0_PARCT</name>
<dbReference type="EMBL" id="CACRXK020011255">
    <property type="protein sequence ID" value="CAB4021077.1"/>
    <property type="molecule type" value="Genomic_DNA"/>
</dbReference>
<dbReference type="InterPro" id="IPR036397">
    <property type="entry name" value="RNaseH_sf"/>
</dbReference>
<dbReference type="AlphaFoldDB" id="A0A7D9L0T0"/>
<dbReference type="InterPro" id="IPR038717">
    <property type="entry name" value="Tc1-like_DDE_dom"/>
</dbReference>
<dbReference type="Gene3D" id="3.30.420.10">
    <property type="entry name" value="Ribonuclease H-like superfamily/Ribonuclease H"/>
    <property type="match status" value="1"/>
</dbReference>
<feature type="non-terminal residue" evidence="1">
    <location>
        <position position="1"/>
    </location>
</feature>
<dbReference type="Proteomes" id="UP001152795">
    <property type="component" value="Unassembled WGS sequence"/>
</dbReference>
<accession>A0A7D9L0T0</accession>
<dbReference type="GO" id="GO:0003676">
    <property type="term" value="F:nucleic acid binding"/>
    <property type="evidence" value="ECO:0007669"/>
    <property type="project" value="InterPro"/>
</dbReference>
<reference evidence="1" key="1">
    <citation type="submission" date="2020-04" db="EMBL/GenBank/DDBJ databases">
        <authorList>
            <person name="Alioto T."/>
            <person name="Alioto T."/>
            <person name="Gomez Garrido J."/>
        </authorList>
    </citation>
    <scope>NUCLEOTIDE SEQUENCE</scope>
    <source>
        <strain evidence="1">A484AB</strain>
    </source>
</reference>